<keyword evidence="5" id="KW-1185">Reference proteome</keyword>
<sequence>MTDVREVSCRPPGKRVLLFLAALSAAGAGAALVRAAYRGPGGWLGGGLLLGLLGFAALHKATARVRADSYGVHSWTLLRRRSVSWGDIADLRVRLKYANTPRVQDTRGVSLLLRDGRELLLPLPRSRSYDDPDFDAKLNAFRALHRLHGTPESDHVPVVSYRTAGRGWAGSLALCLLLLGGAGLAAWFVPNAASGERAWRSATPCTAGTPAAERDECLTTLTAVIARTDATWSRSKSSWLYFVDGRPLDRLAVSSDGARMFEPGDSVELTVWRGEVREVVGERHVFRLHVPASGELAVVAAVCLLAAGYPGARVLLRLRGRRLPDDEVLPSALPFAGALVGTALWLLPLSYLHPTTLLTDPVAITWAAAGSTATAAFLVWAWRTTRVRTPGEIAATGVTGVMGVMGATGGGGGFAEKETDEKETDETETDAEYDVFLAARFLESTDYNPYGFGTHVVLGGGPLAVTPHPGPGRFAAKPVPVERLVVKEVRRVRGGDGDTVPSGWHIAELDDAGTPVRLAAAPDDLTRILRELASDPLRREARVSPSRRGGTRR</sequence>
<reference evidence="4 5" key="1">
    <citation type="submission" date="2023-07" db="EMBL/GenBank/DDBJ databases">
        <title>Comparative genomics of wheat-associated soil bacteria to identify genetic determinants of phenazine resistance.</title>
        <authorList>
            <person name="Mouncey N."/>
        </authorList>
    </citation>
    <scope>NUCLEOTIDE SEQUENCE [LARGE SCALE GENOMIC DNA]</scope>
    <source>
        <strain evidence="4 5">V2I4</strain>
    </source>
</reference>
<organism evidence="4 5">
    <name type="scientific">Streptomyces umbrinus</name>
    <dbReference type="NCBI Taxonomy" id="67370"/>
    <lineage>
        <taxon>Bacteria</taxon>
        <taxon>Bacillati</taxon>
        <taxon>Actinomycetota</taxon>
        <taxon>Actinomycetes</taxon>
        <taxon>Kitasatosporales</taxon>
        <taxon>Streptomycetaceae</taxon>
        <taxon>Streptomyces</taxon>
        <taxon>Streptomyces phaeochromogenes group</taxon>
    </lineage>
</organism>
<dbReference type="Proteomes" id="UP001230328">
    <property type="component" value="Unassembled WGS sequence"/>
</dbReference>
<dbReference type="RefSeq" id="WP_307523254.1">
    <property type="nucleotide sequence ID" value="NZ_JAUSZI010000002.1"/>
</dbReference>
<keyword evidence="2" id="KW-0812">Transmembrane</keyword>
<dbReference type="EMBL" id="JAUSZI010000002">
    <property type="protein sequence ID" value="MDQ1027960.1"/>
    <property type="molecule type" value="Genomic_DNA"/>
</dbReference>
<dbReference type="InterPro" id="IPR019692">
    <property type="entry name" value="CFP-6_PH"/>
</dbReference>
<feature type="transmembrane region" description="Helical" evidence="2">
    <location>
        <begin position="328"/>
        <end position="351"/>
    </location>
</feature>
<evidence type="ECO:0000256" key="2">
    <source>
        <dbReference type="SAM" id="Phobius"/>
    </source>
</evidence>
<gene>
    <name evidence="4" type="ORF">QF035_005542</name>
</gene>
<keyword evidence="2" id="KW-1133">Transmembrane helix</keyword>
<keyword evidence="2" id="KW-0472">Membrane</keyword>
<feature type="transmembrane region" description="Helical" evidence="2">
    <location>
        <begin position="40"/>
        <end position="58"/>
    </location>
</feature>
<protein>
    <recommendedName>
        <fullName evidence="3">Low molecular weight protein antigen 6 PH domain-containing protein</fullName>
    </recommendedName>
</protein>
<accession>A0ABU0SWM5</accession>
<comment type="caution">
    <text evidence="4">The sequence shown here is derived from an EMBL/GenBank/DDBJ whole genome shotgun (WGS) entry which is preliminary data.</text>
</comment>
<name>A0ABU0SWM5_9ACTN</name>
<feature type="transmembrane region" description="Helical" evidence="2">
    <location>
        <begin position="168"/>
        <end position="189"/>
    </location>
</feature>
<dbReference type="Pfam" id="PF10756">
    <property type="entry name" value="bPH_6"/>
    <property type="match status" value="1"/>
</dbReference>
<feature type="transmembrane region" description="Helical" evidence="2">
    <location>
        <begin position="296"/>
        <end position="316"/>
    </location>
</feature>
<feature type="transmembrane region" description="Helical" evidence="2">
    <location>
        <begin position="363"/>
        <end position="382"/>
    </location>
</feature>
<feature type="region of interest" description="Disordered" evidence="1">
    <location>
        <begin position="409"/>
        <end position="429"/>
    </location>
</feature>
<evidence type="ECO:0000313" key="5">
    <source>
        <dbReference type="Proteomes" id="UP001230328"/>
    </source>
</evidence>
<proteinExistence type="predicted"/>
<feature type="domain" description="Low molecular weight protein antigen 6 PH" evidence="3">
    <location>
        <begin position="63"/>
        <end position="134"/>
    </location>
</feature>
<evidence type="ECO:0000259" key="3">
    <source>
        <dbReference type="Pfam" id="PF10756"/>
    </source>
</evidence>
<evidence type="ECO:0000313" key="4">
    <source>
        <dbReference type="EMBL" id="MDQ1027960.1"/>
    </source>
</evidence>
<evidence type="ECO:0000256" key="1">
    <source>
        <dbReference type="SAM" id="MobiDB-lite"/>
    </source>
</evidence>